<feature type="transmembrane region" description="Helical" evidence="1">
    <location>
        <begin position="307"/>
        <end position="324"/>
    </location>
</feature>
<name>T0MG10_9MICR</name>
<feature type="transmembrane region" description="Helical" evidence="1">
    <location>
        <begin position="267"/>
        <end position="287"/>
    </location>
</feature>
<feature type="transmembrane region" description="Helical" evidence="1">
    <location>
        <begin position="187"/>
        <end position="204"/>
    </location>
</feature>
<keyword evidence="1" id="KW-0812">Transmembrane</keyword>
<gene>
    <name evidence="2" type="ORF">NAPIS_ORF00397</name>
</gene>
<reference evidence="2 3" key="1">
    <citation type="journal article" date="2013" name="BMC Genomics">
        <title>Genome sequencing and comparative genomics of honey bee microsporidia, Nosema apis reveal novel insights into host-parasite interactions.</title>
        <authorList>
            <person name="Chen Yp."/>
            <person name="Pettis J.S."/>
            <person name="Zhao Y."/>
            <person name="Liu X."/>
            <person name="Tallon L.J."/>
            <person name="Sadzewicz L.D."/>
            <person name="Li R."/>
            <person name="Zheng H."/>
            <person name="Huang S."/>
            <person name="Zhang X."/>
            <person name="Hamilton M.C."/>
            <person name="Pernal S.F."/>
            <person name="Melathopoulos A.P."/>
            <person name="Yan X."/>
            <person name="Evans J.D."/>
        </authorList>
    </citation>
    <scope>NUCLEOTIDE SEQUENCE [LARGE SCALE GENOMIC DNA]</scope>
    <source>
        <strain evidence="2 3">BRL 01</strain>
    </source>
</reference>
<protein>
    <submittedName>
        <fullName evidence="2">Uncharacterized protein</fullName>
    </submittedName>
</protein>
<feature type="transmembrane region" description="Helical" evidence="1">
    <location>
        <begin position="92"/>
        <end position="110"/>
    </location>
</feature>
<keyword evidence="3" id="KW-1185">Reference proteome</keyword>
<keyword evidence="1" id="KW-0472">Membrane</keyword>
<feature type="transmembrane region" description="Helical" evidence="1">
    <location>
        <begin position="36"/>
        <end position="54"/>
    </location>
</feature>
<accession>T0MG10</accession>
<dbReference type="Proteomes" id="UP000053780">
    <property type="component" value="Unassembled WGS sequence"/>
</dbReference>
<sequence>MENDTKNAMLLCILNNIPKIIFSIDKTNIEYNSPMIFGYTTINLTFGLSLLLLCTDIKCFLSINFMVKEYIHLSFLLIHQKIYLQEKFNVDILMKISIMLFFSYLIYSVYMANFNFNEIQFLNESNTDFTLFTQINKYTIKFILDTLIIDIENFNKTSCANSIKIVLSPILNTIVFLFYFFNQTNTLTVLISLILSFIVGCSLLKCSKKRNLQQINFAYGLIASYMYIQILLKRLPGAFDFFSNKLNIKPSFLSMISTSMCLMYPELLNLIYFALFSSIIFNSTLLFPLKTIFLQKKFYDYYKGNEISLSFSIISLIVIFLIMLCEIKN</sequence>
<evidence type="ECO:0000313" key="2">
    <source>
        <dbReference type="EMBL" id="EQB62026.1"/>
    </source>
</evidence>
<dbReference type="OrthoDB" id="407410at2759"/>
<dbReference type="HOGENOM" id="CLU_844934_0_0_1"/>
<organism evidence="2 3">
    <name type="scientific">Vairimorpha apis BRL 01</name>
    <dbReference type="NCBI Taxonomy" id="1037528"/>
    <lineage>
        <taxon>Eukaryota</taxon>
        <taxon>Fungi</taxon>
        <taxon>Fungi incertae sedis</taxon>
        <taxon>Microsporidia</taxon>
        <taxon>Nosematidae</taxon>
        <taxon>Vairimorpha</taxon>
    </lineage>
</organism>
<dbReference type="VEuPathDB" id="MicrosporidiaDB:NAPIS_ORF00397"/>
<dbReference type="EMBL" id="KE647046">
    <property type="protein sequence ID" value="EQB62026.1"/>
    <property type="molecule type" value="Genomic_DNA"/>
</dbReference>
<proteinExistence type="predicted"/>
<feature type="transmembrane region" description="Helical" evidence="1">
    <location>
        <begin position="163"/>
        <end position="181"/>
    </location>
</feature>
<dbReference type="AlphaFoldDB" id="T0MG10"/>
<feature type="transmembrane region" description="Helical" evidence="1">
    <location>
        <begin position="216"/>
        <end position="232"/>
    </location>
</feature>
<evidence type="ECO:0000256" key="1">
    <source>
        <dbReference type="SAM" id="Phobius"/>
    </source>
</evidence>
<evidence type="ECO:0000313" key="3">
    <source>
        <dbReference type="Proteomes" id="UP000053780"/>
    </source>
</evidence>
<keyword evidence="1" id="KW-1133">Transmembrane helix</keyword>